<dbReference type="InterPro" id="IPR037020">
    <property type="entry name" value="Hemocyanin_C_sf"/>
</dbReference>
<organism evidence="3 4">
    <name type="scientific">Meganyctiphanes norvegica</name>
    <name type="common">Northern krill</name>
    <name type="synonym">Thysanopoda norvegica</name>
    <dbReference type="NCBI Taxonomy" id="48144"/>
    <lineage>
        <taxon>Eukaryota</taxon>
        <taxon>Metazoa</taxon>
        <taxon>Ecdysozoa</taxon>
        <taxon>Arthropoda</taxon>
        <taxon>Crustacea</taxon>
        <taxon>Multicrustacea</taxon>
        <taxon>Malacostraca</taxon>
        <taxon>Eumalacostraca</taxon>
        <taxon>Eucarida</taxon>
        <taxon>Euphausiacea</taxon>
        <taxon>Euphausiidae</taxon>
        <taxon>Meganyctiphanes</taxon>
    </lineage>
</organism>
<dbReference type="AlphaFoldDB" id="A0AAV2SEP2"/>
<dbReference type="EMBL" id="CAXKWB010060715">
    <property type="protein sequence ID" value="CAL4183355.1"/>
    <property type="molecule type" value="Genomic_DNA"/>
</dbReference>
<evidence type="ECO:0000259" key="2">
    <source>
        <dbReference type="PROSITE" id="PS51670"/>
    </source>
</evidence>
<dbReference type="PANTHER" id="PTHR11511:SF5">
    <property type="entry name" value="FAT-BODY PROTEIN 1-RELATED"/>
    <property type="match status" value="1"/>
</dbReference>
<protein>
    <recommendedName>
        <fullName evidence="2">ShKT domain-containing protein</fullName>
    </recommendedName>
</protein>
<dbReference type="PROSITE" id="PS51670">
    <property type="entry name" value="SHKT"/>
    <property type="match status" value="1"/>
</dbReference>
<dbReference type="PANTHER" id="PTHR11511">
    <property type="entry name" value="LARVAL STORAGE PROTEIN/PHENOLOXIDASE"/>
    <property type="match status" value="1"/>
</dbReference>
<dbReference type="InterPro" id="IPR013788">
    <property type="entry name" value="Hemocyanin/hexamerin"/>
</dbReference>
<evidence type="ECO:0000313" key="3">
    <source>
        <dbReference type="EMBL" id="CAL4183355.1"/>
    </source>
</evidence>
<comment type="caution">
    <text evidence="1">Lacks conserved residue(s) required for the propagation of feature annotation.</text>
</comment>
<dbReference type="SUPFAM" id="SSF81296">
    <property type="entry name" value="E set domains"/>
    <property type="match status" value="1"/>
</dbReference>
<accession>A0AAV2SEP2</accession>
<dbReference type="InterPro" id="IPR014756">
    <property type="entry name" value="Ig_E-set"/>
</dbReference>
<feature type="domain" description="ShKT" evidence="2">
    <location>
        <begin position="48"/>
        <end position="81"/>
    </location>
</feature>
<sequence length="205" mass="23661">MVIMPKNCYDKNKNWCHTRKVMCRAAKNDGDYVQQNCPRMCGLCIQDCWDEDDQCKQWKREGYCKTRDRVKKICPKTCFNCEGEDEDKIPCTCGLPQHLLIPQGRPEGMPFQFLVFATKHDETNKPPPSSCTDSECSDLCAIDHMECLGYSDEPMGFPFDRPLTRIGNIRMNNINDFDSALPNAKLLDVKIYHQDIVKNKSECIF</sequence>
<dbReference type="Pfam" id="PF01549">
    <property type="entry name" value="ShK"/>
    <property type="match status" value="2"/>
</dbReference>
<name>A0AAV2SEP2_MEGNR</name>
<comment type="caution">
    <text evidence="3">The sequence shown here is derived from an EMBL/GenBank/DDBJ whole genome shotgun (WGS) entry which is preliminary data.</text>
</comment>
<evidence type="ECO:0000256" key="1">
    <source>
        <dbReference type="PROSITE-ProRule" id="PRU01005"/>
    </source>
</evidence>
<dbReference type="InterPro" id="IPR005203">
    <property type="entry name" value="Hemocyanin_C"/>
</dbReference>
<keyword evidence="4" id="KW-1185">Reference proteome</keyword>
<dbReference type="InterPro" id="IPR003582">
    <property type="entry name" value="ShKT_dom"/>
</dbReference>
<evidence type="ECO:0000313" key="4">
    <source>
        <dbReference type="Proteomes" id="UP001497623"/>
    </source>
</evidence>
<proteinExistence type="predicted"/>
<reference evidence="3 4" key="1">
    <citation type="submission" date="2024-05" db="EMBL/GenBank/DDBJ databases">
        <authorList>
            <person name="Wallberg A."/>
        </authorList>
    </citation>
    <scope>NUCLEOTIDE SEQUENCE [LARGE SCALE GENOMIC DNA]</scope>
</reference>
<dbReference type="SMART" id="SM00254">
    <property type="entry name" value="ShKT"/>
    <property type="match status" value="2"/>
</dbReference>
<gene>
    <name evidence="3" type="ORF">MNOR_LOCUS35682</name>
</gene>
<dbReference type="Pfam" id="PF03723">
    <property type="entry name" value="Hemocyanin_C"/>
    <property type="match status" value="1"/>
</dbReference>
<dbReference type="Gene3D" id="2.60.40.1520">
    <property type="entry name" value="Hemocyanin, C-terminal domain"/>
    <property type="match status" value="1"/>
</dbReference>
<dbReference type="Proteomes" id="UP001497623">
    <property type="component" value="Unassembled WGS sequence"/>
</dbReference>